<feature type="region of interest" description="Disordered" evidence="1">
    <location>
        <begin position="346"/>
        <end position="402"/>
    </location>
</feature>
<proteinExistence type="predicted"/>
<evidence type="ECO:0000256" key="1">
    <source>
        <dbReference type="SAM" id="MobiDB-lite"/>
    </source>
</evidence>
<feature type="compositionally biased region" description="Low complexity" evidence="1">
    <location>
        <begin position="347"/>
        <end position="361"/>
    </location>
</feature>
<protein>
    <submittedName>
        <fullName evidence="2">Inactive ubiquitin carboxyl-terminal hydrolase 53</fullName>
    </submittedName>
</protein>
<keyword evidence="2" id="KW-0378">Hydrolase</keyword>
<dbReference type="Proteomes" id="UP000094527">
    <property type="component" value="Unassembled WGS sequence"/>
</dbReference>
<dbReference type="AlphaFoldDB" id="A0A1D2MC53"/>
<gene>
    <name evidence="2" type="ORF">Ocin01_16131</name>
</gene>
<keyword evidence="3" id="KW-1185">Reference proteome</keyword>
<organism evidence="2 3">
    <name type="scientific">Orchesella cincta</name>
    <name type="common">Springtail</name>
    <name type="synonym">Podura cincta</name>
    <dbReference type="NCBI Taxonomy" id="48709"/>
    <lineage>
        <taxon>Eukaryota</taxon>
        <taxon>Metazoa</taxon>
        <taxon>Ecdysozoa</taxon>
        <taxon>Arthropoda</taxon>
        <taxon>Hexapoda</taxon>
        <taxon>Collembola</taxon>
        <taxon>Entomobryomorpha</taxon>
        <taxon>Entomobryoidea</taxon>
        <taxon>Orchesellidae</taxon>
        <taxon>Orchesellinae</taxon>
        <taxon>Orchesella</taxon>
    </lineage>
</organism>
<feature type="compositionally biased region" description="Polar residues" evidence="1">
    <location>
        <begin position="362"/>
        <end position="398"/>
    </location>
</feature>
<reference evidence="2 3" key="1">
    <citation type="journal article" date="2016" name="Genome Biol. Evol.">
        <title>Gene Family Evolution Reflects Adaptation to Soil Environmental Stressors in the Genome of the Collembolan Orchesella cincta.</title>
        <authorList>
            <person name="Faddeeva-Vakhrusheva A."/>
            <person name="Derks M.F."/>
            <person name="Anvar S.Y."/>
            <person name="Agamennone V."/>
            <person name="Suring W."/>
            <person name="Smit S."/>
            <person name="van Straalen N.M."/>
            <person name="Roelofs D."/>
        </authorList>
    </citation>
    <scope>NUCLEOTIDE SEQUENCE [LARGE SCALE GENOMIC DNA]</scope>
    <source>
        <tissue evidence="2">Mixed pool</tissue>
    </source>
</reference>
<comment type="caution">
    <text evidence="2">The sequence shown here is derived from an EMBL/GenBank/DDBJ whole genome shotgun (WGS) entry which is preliminary data.</text>
</comment>
<dbReference type="STRING" id="48709.A0A1D2MC53"/>
<name>A0A1D2MC53_ORCCI</name>
<evidence type="ECO:0000313" key="2">
    <source>
        <dbReference type="EMBL" id="ODM90553.1"/>
    </source>
</evidence>
<dbReference type="OrthoDB" id="205782at2759"/>
<sequence>MMESPLVELTRSLYHLDYFRRNFRKLPWHECGVNGANCLVCSFKNLFHELSLLMRESVLDPPHIRQTIESSIENAKFGKFSNIASVPTNLPVHIQFETLLRELEECSGSVSSSVSYDPSVFQSLNLHTEFSYTKICLHCRTTTYVENVTQYVMQIDAGNFMNDDWPSFEFAIKTSLDSGEFCAQPNCHGQTKVFRLLRSVPHFLPMCFSDSSSVSLISLIPSRLRPHLIFESSSSVADLCLKGLILHSPQWGYATIFHHSRLDLWVFIDSRRVLTLCKSWIESRFHPIVQGFTVLFCFYCRDDNACIPSLPTRSSLRLYDPPSQQRNEKLEYESTRIYENWPLDTDSGVSSELSSNNSSVNYPSTSSKPSNRDSVYSNSSEQPRNSPTKSPSIRSNDGSELKYATVRRKVGYHGKRVKGNLASLSMSAPDLRMLVPPPMTCPVVPAVALSPALVKTSRHSDDSSVSSKDTTHKKVSFNCEVTLVDDPDDEYIPHPILQSILQRLNKS</sequence>
<evidence type="ECO:0000313" key="3">
    <source>
        <dbReference type="Proteomes" id="UP000094527"/>
    </source>
</evidence>
<dbReference type="EMBL" id="LJIJ01001912">
    <property type="protein sequence ID" value="ODM90553.1"/>
    <property type="molecule type" value="Genomic_DNA"/>
</dbReference>
<dbReference type="OMA" id="ICLHCRT"/>
<dbReference type="GO" id="GO:0016787">
    <property type="term" value="F:hydrolase activity"/>
    <property type="evidence" value="ECO:0007669"/>
    <property type="project" value="UniProtKB-KW"/>
</dbReference>
<accession>A0A1D2MC53</accession>